<comment type="similarity">
    <text evidence="3">Belongs to the bacterial ribosomal protein bS16 family.</text>
</comment>
<evidence type="ECO:0000313" key="5">
    <source>
        <dbReference type="Proteomes" id="UP000186469"/>
    </source>
</evidence>
<dbReference type="NCBIfam" id="TIGR00002">
    <property type="entry name" value="S16"/>
    <property type="match status" value="1"/>
</dbReference>
<organism evidence="4 5">
    <name type="scientific">Desulfovibrio litoralis DSM 11393</name>
    <dbReference type="NCBI Taxonomy" id="1121455"/>
    <lineage>
        <taxon>Bacteria</taxon>
        <taxon>Pseudomonadati</taxon>
        <taxon>Thermodesulfobacteriota</taxon>
        <taxon>Desulfovibrionia</taxon>
        <taxon>Desulfovibrionales</taxon>
        <taxon>Desulfovibrionaceae</taxon>
        <taxon>Desulfovibrio</taxon>
    </lineage>
</organism>
<dbReference type="STRING" id="1121455.SAMN02745728_01384"/>
<dbReference type="RefSeq" id="WP_072697068.1">
    <property type="nucleotide sequence ID" value="NZ_FRDI01000005.1"/>
</dbReference>
<dbReference type="HAMAP" id="MF_00385">
    <property type="entry name" value="Ribosomal_bS16"/>
    <property type="match status" value="1"/>
</dbReference>
<dbReference type="OrthoDB" id="9807878at2"/>
<reference evidence="4 5" key="1">
    <citation type="submission" date="2016-12" db="EMBL/GenBank/DDBJ databases">
        <authorList>
            <person name="Song W.-J."/>
            <person name="Kurnit D.M."/>
        </authorList>
    </citation>
    <scope>NUCLEOTIDE SEQUENCE [LARGE SCALE GENOMIC DNA]</scope>
    <source>
        <strain evidence="4 5">DSM 11393</strain>
    </source>
</reference>
<sequence length="79" mass="9117">MAVKIRLTRLGNKKRAFYRIVATNSGTRRDGKPLEMLGYYNPMTNPIEVKVDTDKLKKWMEIGAQPSETVKSLLKDYLK</sequence>
<dbReference type="Pfam" id="PF00886">
    <property type="entry name" value="Ribosomal_S16"/>
    <property type="match status" value="1"/>
</dbReference>
<evidence type="ECO:0000256" key="1">
    <source>
        <dbReference type="ARBA" id="ARBA00022980"/>
    </source>
</evidence>
<name>A0A1M7SYS1_9BACT</name>
<gene>
    <name evidence="3" type="primary">rpsP</name>
    <name evidence="4" type="ORF">SAMN02745728_01384</name>
</gene>
<keyword evidence="2 3" id="KW-0687">Ribonucleoprotein</keyword>
<keyword evidence="1 3" id="KW-0689">Ribosomal protein</keyword>
<dbReference type="InterPro" id="IPR000307">
    <property type="entry name" value="Ribosomal_bS16"/>
</dbReference>
<dbReference type="Proteomes" id="UP000186469">
    <property type="component" value="Unassembled WGS sequence"/>
</dbReference>
<dbReference type="GO" id="GO:0005737">
    <property type="term" value="C:cytoplasm"/>
    <property type="evidence" value="ECO:0007669"/>
    <property type="project" value="UniProtKB-ARBA"/>
</dbReference>
<dbReference type="GO" id="GO:0003735">
    <property type="term" value="F:structural constituent of ribosome"/>
    <property type="evidence" value="ECO:0007669"/>
    <property type="project" value="InterPro"/>
</dbReference>
<dbReference type="InterPro" id="IPR023803">
    <property type="entry name" value="Ribosomal_bS16_dom_sf"/>
</dbReference>
<dbReference type="EMBL" id="FRDI01000005">
    <property type="protein sequence ID" value="SHN63551.1"/>
    <property type="molecule type" value="Genomic_DNA"/>
</dbReference>
<dbReference type="PANTHER" id="PTHR12919:SF20">
    <property type="entry name" value="SMALL RIBOSOMAL SUBUNIT PROTEIN BS16M"/>
    <property type="match status" value="1"/>
</dbReference>
<accession>A0A1M7SYS1</accession>
<dbReference type="SUPFAM" id="SSF54565">
    <property type="entry name" value="Ribosomal protein S16"/>
    <property type="match status" value="1"/>
</dbReference>
<dbReference type="Gene3D" id="3.30.1320.10">
    <property type="match status" value="1"/>
</dbReference>
<proteinExistence type="inferred from homology"/>
<evidence type="ECO:0000256" key="3">
    <source>
        <dbReference type="HAMAP-Rule" id="MF_00385"/>
    </source>
</evidence>
<dbReference type="AlphaFoldDB" id="A0A1M7SYS1"/>
<evidence type="ECO:0000313" key="4">
    <source>
        <dbReference type="EMBL" id="SHN63551.1"/>
    </source>
</evidence>
<dbReference type="GO" id="GO:0015935">
    <property type="term" value="C:small ribosomal subunit"/>
    <property type="evidence" value="ECO:0007669"/>
    <property type="project" value="TreeGrafter"/>
</dbReference>
<dbReference type="GO" id="GO:0006412">
    <property type="term" value="P:translation"/>
    <property type="evidence" value="ECO:0007669"/>
    <property type="project" value="UniProtKB-UniRule"/>
</dbReference>
<evidence type="ECO:0000256" key="2">
    <source>
        <dbReference type="ARBA" id="ARBA00023274"/>
    </source>
</evidence>
<keyword evidence="5" id="KW-1185">Reference proteome</keyword>
<dbReference type="PANTHER" id="PTHR12919">
    <property type="entry name" value="30S RIBOSOMAL PROTEIN S16"/>
    <property type="match status" value="1"/>
</dbReference>
<protein>
    <recommendedName>
        <fullName evidence="3">Small ribosomal subunit protein bS16</fullName>
    </recommendedName>
</protein>